<comment type="caution">
    <text evidence="1">The sequence shown here is derived from an EMBL/GenBank/DDBJ whole genome shotgun (WGS) entry which is preliminary data.</text>
</comment>
<dbReference type="PANTHER" id="PTHR24559:SF436">
    <property type="entry name" value="RNA-DIRECTED DNA POLYMERASE HOMOLOG"/>
    <property type="match status" value="1"/>
</dbReference>
<dbReference type="SUPFAM" id="SSF56672">
    <property type="entry name" value="DNA/RNA polymerases"/>
    <property type="match status" value="1"/>
</dbReference>
<gene>
    <name evidence="1" type="ORF">E5676_scaffold506G00420</name>
</gene>
<reference evidence="1 2" key="1">
    <citation type="submission" date="2019-08" db="EMBL/GenBank/DDBJ databases">
        <title>Draft genome sequences of two oriental melons (Cucumis melo L. var makuwa).</title>
        <authorList>
            <person name="Kwon S.-Y."/>
        </authorList>
    </citation>
    <scope>NUCLEOTIDE SEQUENCE [LARGE SCALE GENOMIC DNA]</scope>
    <source>
        <strain evidence="2">cv. Chang Bougi</strain>
        <tissue evidence="1">Leaf</tissue>
    </source>
</reference>
<keyword evidence="1" id="KW-0695">RNA-directed DNA polymerase</keyword>
<keyword evidence="1" id="KW-0808">Transferase</keyword>
<protein>
    <submittedName>
        <fullName evidence="1">Reverse transcriptase</fullName>
    </submittedName>
</protein>
<dbReference type="InterPro" id="IPR043502">
    <property type="entry name" value="DNA/RNA_pol_sf"/>
</dbReference>
<evidence type="ECO:0000313" key="2">
    <source>
        <dbReference type="Proteomes" id="UP000321947"/>
    </source>
</evidence>
<dbReference type="Gene3D" id="3.10.10.10">
    <property type="entry name" value="HIV Type 1 Reverse Transcriptase, subunit A, domain 1"/>
    <property type="match status" value="1"/>
</dbReference>
<organism evidence="1 2">
    <name type="scientific">Cucumis melo var. makuwa</name>
    <name type="common">Oriental melon</name>
    <dbReference type="NCBI Taxonomy" id="1194695"/>
    <lineage>
        <taxon>Eukaryota</taxon>
        <taxon>Viridiplantae</taxon>
        <taxon>Streptophyta</taxon>
        <taxon>Embryophyta</taxon>
        <taxon>Tracheophyta</taxon>
        <taxon>Spermatophyta</taxon>
        <taxon>Magnoliopsida</taxon>
        <taxon>eudicotyledons</taxon>
        <taxon>Gunneridae</taxon>
        <taxon>Pentapetalae</taxon>
        <taxon>rosids</taxon>
        <taxon>fabids</taxon>
        <taxon>Cucurbitales</taxon>
        <taxon>Cucurbitaceae</taxon>
        <taxon>Benincaseae</taxon>
        <taxon>Cucumis</taxon>
    </lineage>
</organism>
<dbReference type="AlphaFoldDB" id="A0A5D3BDB1"/>
<dbReference type="Proteomes" id="UP000321947">
    <property type="component" value="Unassembled WGS sequence"/>
</dbReference>
<accession>A0A5D3BDB1</accession>
<dbReference type="InterPro" id="IPR053134">
    <property type="entry name" value="RNA-dir_DNA_polymerase"/>
</dbReference>
<sequence>MAPPNLAEFKRQLDALLAAGFIRPAKASYGAPMLFQKKKDGMLYYYLTKLDRRSGYYEVQIAQRDELKTTYLIRYGAFKFLVMTFDLTNALATFSTLINQVIHKYLDQFVIRMDEDKLRAIKEWKAPTSVIKLCSFLGLANYYHRFIEGFSRRTAPLTKLLKNFKLLLTS</sequence>
<proteinExistence type="predicted"/>
<dbReference type="GO" id="GO:0003964">
    <property type="term" value="F:RNA-directed DNA polymerase activity"/>
    <property type="evidence" value="ECO:0007669"/>
    <property type="project" value="UniProtKB-KW"/>
</dbReference>
<dbReference type="PANTHER" id="PTHR24559">
    <property type="entry name" value="TRANSPOSON TY3-I GAG-POL POLYPROTEIN"/>
    <property type="match status" value="1"/>
</dbReference>
<keyword evidence="1" id="KW-0548">Nucleotidyltransferase</keyword>
<dbReference type="EMBL" id="SSTD01019069">
    <property type="protein sequence ID" value="TYJ96994.1"/>
    <property type="molecule type" value="Genomic_DNA"/>
</dbReference>
<dbReference type="InterPro" id="IPR043128">
    <property type="entry name" value="Rev_trsase/Diguanyl_cyclase"/>
</dbReference>
<dbReference type="Gene3D" id="3.30.70.270">
    <property type="match status" value="1"/>
</dbReference>
<name>A0A5D3BDB1_CUCMM</name>
<evidence type="ECO:0000313" key="1">
    <source>
        <dbReference type="EMBL" id="TYJ96994.1"/>
    </source>
</evidence>